<dbReference type="EMBL" id="SJPT01000022">
    <property type="protein sequence ID" value="TWU10049.1"/>
    <property type="molecule type" value="Genomic_DNA"/>
</dbReference>
<dbReference type="Proteomes" id="UP000316304">
    <property type="component" value="Unassembled WGS sequence"/>
</dbReference>
<dbReference type="SUPFAM" id="SSF55909">
    <property type="entry name" value="Pentein"/>
    <property type="match status" value="1"/>
</dbReference>
<accession>A0A5C6BFI9</accession>
<keyword evidence="3" id="KW-1185">Reference proteome</keyword>
<evidence type="ECO:0000313" key="2">
    <source>
        <dbReference type="EMBL" id="TWU10049.1"/>
    </source>
</evidence>
<evidence type="ECO:0000313" key="3">
    <source>
        <dbReference type="Proteomes" id="UP000316304"/>
    </source>
</evidence>
<sequence length="439" mass="49252">MVTAFFLRSRFSLQLGFAIGFAVTATTGFAQTYASPSFVRGLPTWSNDAAVTLRPDHGQTRAPDPALIERLAVEAGKANLNRPYPRLPGEFESQRALMFSVSDWQAHDAVILQQIVQKTAGHIPLLILCNNPQQLVDAVDWIARGRVPTHHVYFCEIDLDTIWMRDFGPLLAESQRGTDVIDFFYEGTRPKDDALPIVWAKRTGAKLVSVPWTMQGGNLLSNGRRLALTTHRIFEDNRISFPKPWPGLEPEVERHKMVIEAFTQHCNLAELVVLEPLQHEETGHVDMFATFLRADQVVVARVDPRSDPVNAAILDRNAARLQRVVVDGNPMQVIRIDIPPRQGTSWSAYTNVILANNLVLIPIFDSDPAELVARAMEIYGRLLPNHAIKTVDMTGLKEMQGELHCLSMNLPAFAPLPDKVIDFAKAEDYRRRFNAIEPQ</sequence>
<dbReference type="Pfam" id="PF04371">
    <property type="entry name" value="PAD_porph"/>
    <property type="match status" value="1"/>
</dbReference>
<dbReference type="OrthoDB" id="9808013at2"/>
<organism evidence="2 3">
    <name type="scientific">Novipirellula galeiformis</name>
    <dbReference type="NCBI Taxonomy" id="2528004"/>
    <lineage>
        <taxon>Bacteria</taxon>
        <taxon>Pseudomonadati</taxon>
        <taxon>Planctomycetota</taxon>
        <taxon>Planctomycetia</taxon>
        <taxon>Pirellulales</taxon>
        <taxon>Pirellulaceae</taxon>
        <taxon>Novipirellula</taxon>
    </lineage>
</organism>
<dbReference type="PANTHER" id="PTHR31377">
    <property type="entry name" value="AGMATINE DEIMINASE-RELATED"/>
    <property type="match status" value="1"/>
</dbReference>
<dbReference type="PANTHER" id="PTHR31377:SF0">
    <property type="entry name" value="AGMATINE DEIMINASE-RELATED"/>
    <property type="match status" value="1"/>
</dbReference>
<dbReference type="EC" id="3.5.3.-" evidence="2"/>
<dbReference type="AlphaFoldDB" id="A0A5C6BFI9"/>
<protein>
    <submittedName>
        <fullName evidence="2">Peptidylarginine deiminase</fullName>
        <ecNumber evidence="2">3.5.3.-</ecNumber>
    </submittedName>
</protein>
<reference evidence="2 3" key="1">
    <citation type="submission" date="2019-02" db="EMBL/GenBank/DDBJ databases">
        <title>Deep-cultivation of Planctomycetes and their phenomic and genomic characterization uncovers novel biology.</title>
        <authorList>
            <person name="Wiegand S."/>
            <person name="Jogler M."/>
            <person name="Boedeker C."/>
            <person name="Pinto D."/>
            <person name="Vollmers J."/>
            <person name="Rivas-Marin E."/>
            <person name="Kohn T."/>
            <person name="Peeters S.H."/>
            <person name="Heuer A."/>
            <person name="Rast P."/>
            <person name="Oberbeckmann S."/>
            <person name="Bunk B."/>
            <person name="Jeske O."/>
            <person name="Meyerdierks A."/>
            <person name="Storesund J.E."/>
            <person name="Kallscheuer N."/>
            <person name="Luecker S."/>
            <person name="Lage O.M."/>
            <person name="Pohl T."/>
            <person name="Merkel B.J."/>
            <person name="Hornburger P."/>
            <person name="Mueller R.-W."/>
            <person name="Bruemmer F."/>
            <person name="Labrenz M."/>
            <person name="Spormann A.M."/>
            <person name="Op Den Camp H."/>
            <person name="Overmann J."/>
            <person name="Amann R."/>
            <person name="Jetten M.S.M."/>
            <person name="Mascher T."/>
            <person name="Medema M.H."/>
            <person name="Devos D.P."/>
            <person name="Kaster A.-K."/>
            <person name="Ovreas L."/>
            <person name="Rohde M."/>
            <person name="Galperin M.Y."/>
            <person name="Jogler C."/>
        </authorList>
    </citation>
    <scope>NUCLEOTIDE SEQUENCE [LARGE SCALE GENOMIC DNA]</scope>
    <source>
        <strain evidence="2 3">Pla52o</strain>
    </source>
</reference>
<keyword evidence="1 2" id="KW-0378">Hydrolase</keyword>
<dbReference type="GO" id="GO:0009446">
    <property type="term" value="P:putrescine biosynthetic process"/>
    <property type="evidence" value="ECO:0007669"/>
    <property type="project" value="InterPro"/>
</dbReference>
<gene>
    <name evidence="2" type="ORF">Pla52o_57850</name>
</gene>
<dbReference type="InterPro" id="IPR007466">
    <property type="entry name" value="Peptidyl-Arg-deiminase_porph"/>
</dbReference>
<dbReference type="GO" id="GO:0047632">
    <property type="term" value="F:agmatine deiminase activity"/>
    <property type="evidence" value="ECO:0007669"/>
    <property type="project" value="TreeGrafter"/>
</dbReference>
<name>A0A5C6BFI9_9BACT</name>
<evidence type="ECO:0000256" key="1">
    <source>
        <dbReference type="ARBA" id="ARBA00022801"/>
    </source>
</evidence>
<dbReference type="GO" id="GO:0004668">
    <property type="term" value="F:protein-arginine deiminase activity"/>
    <property type="evidence" value="ECO:0007669"/>
    <property type="project" value="InterPro"/>
</dbReference>
<dbReference type="RefSeq" id="WP_146597634.1">
    <property type="nucleotide sequence ID" value="NZ_SJPT01000022.1"/>
</dbReference>
<proteinExistence type="predicted"/>
<comment type="caution">
    <text evidence="2">The sequence shown here is derived from an EMBL/GenBank/DDBJ whole genome shotgun (WGS) entry which is preliminary data.</text>
</comment>
<dbReference type="Gene3D" id="3.75.10.10">
    <property type="entry name" value="L-arginine/glycine Amidinotransferase, Chain A"/>
    <property type="match status" value="1"/>
</dbReference>